<accession>A0ACC1BZ68</accession>
<dbReference type="EMBL" id="CM047898">
    <property type="protein sequence ID" value="KAJ0105157.1"/>
    <property type="molecule type" value="Genomic_DNA"/>
</dbReference>
<evidence type="ECO:0000313" key="2">
    <source>
        <dbReference type="Proteomes" id="UP001164250"/>
    </source>
</evidence>
<reference evidence="2" key="1">
    <citation type="journal article" date="2023" name="G3 (Bethesda)">
        <title>Genome assembly and association tests identify interacting loci associated with vigor, precocity, and sex in interspecific pistachio rootstocks.</title>
        <authorList>
            <person name="Palmer W."/>
            <person name="Jacygrad E."/>
            <person name="Sagayaradj S."/>
            <person name="Cavanaugh K."/>
            <person name="Han R."/>
            <person name="Bertier L."/>
            <person name="Beede B."/>
            <person name="Kafkas S."/>
            <person name="Golino D."/>
            <person name="Preece J."/>
            <person name="Michelmore R."/>
        </authorList>
    </citation>
    <scope>NUCLEOTIDE SEQUENCE [LARGE SCALE GENOMIC DNA]</scope>
</reference>
<dbReference type="Proteomes" id="UP001164250">
    <property type="component" value="Chromosome 2"/>
</dbReference>
<protein>
    <submittedName>
        <fullName evidence="1">Uncharacterized protein</fullName>
    </submittedName>
</protein>
<gene>
    <name evidence="1" type="ORF">Patl1_18852</name>
</gene>
<name>A0ACC1BZ68_9ROSI</name>
<keyword evidence="2" id="KW-1185">Reference proteome</keyword>
<comment type="caution">
    <text evidence="1">The sequence shown here is derived from an EMBL/GenBank/DDBJ whole genome shotgun (WGS) entry which is preliminary data.</text>
</comment>
<organism evidence="1 2">
    <name type="scientific">Pistacia atlantica</name>
    <dbReference type="NCBI Taxonomy" id="434234"/>
    <lineage>
        <taxon>Eukaryota</taxon>
        <taxon>Viridiplantae</taxon>
        <taxon>Streptophyta</taxon>
        <taxon>Embryophyta</taxon>
        <taxon>Tracheophyta</taxon>
        <taxon>Spermatophyta</taxon>
        <taxon>Magnoliopsida</taxon>
        <taxon>eudicotyledons</taxon>
        <taxon>Gunneridae</taxon>
        <taxon>Pentapetalae</taxon>
        <taxon>rosids</taxon>
        <taxon>malvids</taxon>
        <taxon>Sapindales</taxon>
        <taxon>Anacardiaceae</taxon>
        <taxon>Pistacia</taxon>
    </lineage>
</organism>
<proteinExistence type="predicted"/>
<sequence>MGEASNQRGLPTSTDSPAEKQLSVTLNPVWRISPRPNGSTLFDSYELQAVTHQLNKAMQGTTGSPIYINYIKSPFYRQRLGRIYKENAKTPKKIMCSQTPFREIDRKVNTRAATRGFVARLWKKVKQGLFRTNQKSYS</sequence>
<evidence type="ECO:0000313" key="1">
    <source>
        <dbReference type="EMBL" id="KAJ0105157.1"/>
    </source>
</evidence>